<organism evidence="1 2">
    <name type="scientific">Caerostris extrusa</name>
    <name type="common">Bark spider</name>
    <name type="synonym">Caerostris bankana</name>
    <dbReference type="NCBI Taxonomy" id="172846"/>
    <lineage>
        <taxon>Eukaryota</taxon>
        <taxon>Metazoa</taxon>
        <taxon>Ecdysozoa</taxon>
        <taxon>Arthropoda</taxon>
        <taxon>Chelicerata</taxon>
        <taxon>Arachnida</taxon>
        <taxon>Araneae</taxon>
        <taxon>Araneomorphae</taxon>
        <taxon>Entelegynae</taxon>
        <taxon>Araneoidea</taxon>
        <taxon>Araneidae</taxon>
        <taxon>Caerostris</taxon>
    </lineage>
</organism>
<dbReference type="Proteomes" id="UP001054945">
    <property type="component" value="Unassembled WGS sequence"/>
</dbReference>
<proteinExistence type="predicted"/>
<comment type="caution">
    <text evidence="1">The sequence shown here is derived from an EMBL/GenBank/DDBJ whole genome shotgun (WGS) entry which is preliminary data.</text>
</comment>
<evidence type="ECO:0000313" key="1">
    <source>
        <dbReference type="EMBL" id="GIX91606.1"/>
    </source>
</evidence>
<name>A0AAV4P3M2_CAEEX</name>
<protein>
    <submittedName>
        <fullName evidence="1">Uncharacterized protein</fullName>
    </submittedName>
</protein>
<gene>
    <name evidence="1" type="ORF">CEXT_117421</name>
</gene>
<sequence>MTHRIHNILKPGKSCRREKEEKTPFVKANTERTDEGSFILKQGPGKKKTLLKTFNQSRFKDIGFLFAEEEIFGEVVVCLSAKSKQGDSSRQ</sequence>
<accession>A0AAV4P3M2</accession>
<dbReference type="AlphaFoldDB" id="A0AAV4P3M2"/>
<dbReference type="EMBL" id="BPLR01004040">
    <property type="protein sequence ID" value="GIX91606.1"/>
    <property type="molecule type" value="Genomic_DNA"/>
</dbReference>
<evidence type="ECO:0000313" key="2">
    <source>
        <dbReference type="Proteomes" id="UP001054945"/>
    </source>
</evidence>
<reference evidence="1 2" key="1">
    <citation type="submission" date="2021-06" db="EMBL/GenBank/DDBJ databases">
        <title>Caerostris extrusa draft genome.</title>
        <authorList>
            <person name="Kono N."/>
            <person name="Arakawa K."/>
        </authorList>
    </citation>
    <scope>NUCLEOTIDE SEQUENCE [LARGE SCALE GENOMIC DNA]</scope>
</reference>
<keyword evidence="2" id="KW-1185">Reference proteome</keyword>